<keyword evidence="4 7" id="KW-0812">Transmembrane</keyword>
<dbReference type="Pfam" id="PF02487">
    <property type="entry name" value="CLN3"/>
    <property type="match status" value="1"/>
</dbReference>
<feature type="transmembrane region" description="Helical" evidence="7">
    <location>
        <begin position="350"/>
        <end position="369"/>
    </location>
</feature>
<evidence type="ECO:0000313" key="8">
    <source>
        <dbReference type="WBParaSite" id="MCU_006851-RB"/>
    </source>
</evidence>
<feature type="transmembrane region" description="Helical" evidence="7">
    <location>
        <begin position="285"/>
        <end position="302"/>
    </location>
</feature>
<keyword evidence="5 7" id="KW-1133">Transmembrane helix</keyword>
<dbReference type="GO" id="GO:0007040">
    <property type="term" value="P:lysosome organization"/>
    <property type="evidence" value="ECO:0007669"/>
    <property type="project" value="TreeGrafter"/>
</dbReference>
<dbReference type="SUPFAM" id="SSF103473">
    <property type="entry name" value="MFS general substrate transporter"/>
    <property type="match status" value="1"/>
</dbReference>
<dbReference type="PANTHER" id="PTHR10981">
    <property type="entry name" value="BATTENIN"/>
    <property type="match status" value="1"/>
</dbReference>
<dbReference type="GO" id="GO:0012505">
    <property type="term" value="C:endomembrane system"/>
    <property type="evidence" value="ECO:0007669"/>
    <property type="project" value="UniProtKB-SubCell"/>
</dbReference>
<dbReference type="AlphaFoldDB" id="A0A5K3FBG8"/>
<dbReference type="InterPro" id="IPR036259">
    <property type="entry name" value="MFS_trans_sf"/>
</dbReference>
<protein>
    <recommendedName>
        <fullName evidence="7">Battenin</fullName>
    </recommendedName>
</protein>
<name>A0A5K3FBG8_MESCO</name>
<evidence type="ECO:0000256" key="7">
    <source>
        <dbReference type="RuleBase" id="RU361113"/>
    </source>
</evidence>
<keyword evidence="6 7" id="KW-0472">Membrane</keyword>
<feature type="transmembrane region" description="Helical" evidence="7">
    <location>
        <begin position="16"/>
        <end position="38"/>
    </location>
</feature>
<dbReference type="PIRSF" id="PIRSF015974">
    <property type="entry name" value="CLN3_BTN1"/>
    <property type="match status" value="1"/>
</dbReference>
<accession>A0A5K3FBG8</accession>
<organism evidence="8">
    <name type="scientific">Mesocestoides corti</name>
    <name type="common">Flatworm</name>
    <dbReference type="NCBI Taxonomy" id="53468"/>
    <lineage>
        <taxon>Eukaryota</taxon>
        <taxon>Metazoa</taxon>
        <taxon>Spiralia</taxon>
        <taxon>Lophotrochozoa</taxon>
        <taxon>Platyhelminthes</taxon>
        <taxon>Cestoda</taxon>
        <taxon>Eucestoda</taxon>
        <taxon>Cyclophyllidea</taxon>
        <taxon>Mesocestoididae</taxon>
        <taxon>Mesocestoides</taxon>
    </lineage>
</organism>
<feature type="transmembrane region" description="Helical" evidence="7">
    <location>
        <begin position="375"/>
        <end position="394"/>
    </location>
</feature>
<evidence type="ECO:0000256" key="1">
    <source>
        <dbReference type="ARBA" id="ARBA00004127"/>
    </source>
</evidence>
<dbReference type="GO" id="GO:0005765">
    <property type="term" value="C:lysosomal membrane"/>
    <property type="evidence" value="ECO:0007669"/>
    <property type="project" value="UniProtKB-SubCell"/>
</dbReference>
<dbReference type="InterPro" id="IPR003492">
    <property type="entry name" value="Battenin_disease_Cln3"/>
</dbReference>
<evidence type="ECO:0000256" key="2">
    <source>
        <dbReference type="ARBA" id="ARBA00007467"/>
    </source>
</evidence>
<feature type="transmembrane region" description="Helical" evidence="7">
    <location>
        <begin position="415"/>
        <end position="434"/>
    </location>
</feature>
<comment type="subcellular location">
    <subcellularLocation>
        <location evidence="1">Endomembrane system</location>
        <topology evidence="1">Multi-pass membrane protein</topology>
    </subcellularLocation>
    <subcellularLocation>
        <location evidence="7">Lysosome membrane</location>
        <topology evidence="7">Multi-pass membrane protein</topology>
    </subcellularLocation>
</comment>
<keyword evidence="3" id="KW-0813">Transport</keyword>
<sequence length="443" mass="49379">MCWGRLRYCWQSWRNFIAFWCFGLFNNFIYVVMLSAAVDILDRNTPRYSAGQRPNRSPLNCTEMGTGAVLLADIGPSLLLKILAPLFIRRIHYHFKVCLSVFLALSAFLTVSFSKSVAFSLFGVVCASLSCGLGDVTFLTMVAFFDTSVVSSWSSGTGAAGVVGSTFYAGMTSLVPPQTTLLATLFAPLVMLTTYFVILEKPQIAVFQATCGDISSCCRRETQYTRLLEPLTYSNETAAESTTATSDSDLVAADLEGSDLPGQQSELFVQVSPSWEVKKRIIKKLFPMMLCLALVYFFEYLINQALFELIYFDNTSLDHAQQYRWFQVIYQCGVFVSRSSLKLFHIRQTWFLAVLQALNFAIFMVQVLRPFAPNIWVIFGLIAYEGILGGLSYVNTFHRVLTESEPNTKEFSMSVAAFSDALGITGAAFLAIPLHNWLCGQIA</sequence>
<dbReference type="PRINTS" id="PR01315">
    <property type="entry name" value="BATTENIN"/>
</dbReference>
<reference evidence="8" key="1">
    <citation type="submission" date="2019-11" db="UniProtKB">
        <authorList>
            <consortium name="WormBaseParasite"/>
        </authorList>
    </citation>
    <scope>IDENTIFICATION</scope>
</reference>
<evidence type="ECO:0000256" key="6">
    <source>
        <dbReference type="ARBA" id="ARBA00023136"/>
    </source>
</evidence>
<dbReference type="PANTHER" id="PTHR10981:SF0">
    <property type="entry name" value="BATTENIN"/>
    <property type="match status" value="1"/>
</dbReference>
<feature type="transmembrane region" description="Helical" evidence="7">
    <location>
        <begin position="119"/>
        <end position="145"/>
    </location>
</feature>
<dbReference type="WBParaSite" id="MCU_006851-RB">
    <property type="protein sequence ID" value="MCU_006851-RB"/>
    <property type="gene ID" value="MCU_006851"/>
</dbReference>
<comment type="similarity">
    <text evidence="2 7">Belongs to the battenin family.</text>
</comment>
<evidence type="ECO:0000256" key="4">
    <source>
        <dbReference type="ARBA" id="ARBA00022692"/>
    </source>
</evidence>
<dbReference type="GO" id="GO:0051453">
    <property type="term" value="P:regulation of intracellular pH"/>
    <property type="evidence" value="ECO:0007669"/>
    <property type="project" value="TreeGrafter"/>
</dbReference>
<feature type="transmembrane region" description="Helical" evidence="7">
    <location>
        <begin position="181"/>
        <end position="199"/>
    </location>
</feature>
<evidence type="ECO:0000256" key="5">
    <source>
        <dbReference type="ARBA" id="ARBA00022989"/>
    </source>
</evidence>
<feature type="transmembrane region" description="Helical" evidence="7">
    <location>
        <begin position="95"/>
        <end position="113"/>
    </location>
</feature>
<evidence type="ECO:0000256" key="3">
    <source>
        <dbReference type="ARBA" id="ARBA00022448"/>
    </source>
</evidence>
<dbReference type="InterPro" id="IPR018460">
    <property type="entry name" value="Battenin_disease_Cln3_subgr"/>
</dbReference>
<keyword evidence="7" id="KW-0458">Lysosome</keyword>
<proteinExistence type="inferred from homology"/>